<dbReference type="OMA" id="ADGYCGC"/>
<sequence length="396" mass="42025">MPHPRRPSVTHTHSAAVALVPLDTTTSSSHSSKPDIPLSSDAELESDPPSTPPHHIPQNHLAILLSLISSSIIGVALRLGLISLHTYTPTPINPITYPNFVGCVIMGWAAAHRDQWQRAYYPLWTWWTTGLCGSLTTFSSWIVAAGKVMFGLEGAPGGGNNFLAGLAILLFGLASSLSGIALGRHLALIPLLSPSAWHRDRTHTRDIILVPEGYDPTRLFRPPRRRWDLVNLFCAVAGLCVVAAVALGTTVGREVGLSMLIGPLGTLLRFHLSTLNPRRPHFPVGTLLANFIGTAVLSATTASRLSGALAGSEWGCAVVGAVGDGFCGCLTTISTLCLELFTISAYAPESSEATRKRAVGRAYVYGGVSVMGGMLIALAVLGGPWWGRSREWTGGC</sequence>
<dbReference type="Pfam" id="PF02537">
    <property type="entry name" value="CRCB"/>
    <property type="match status" value="2"/>
</dbReference>
<evidence type="ECO:0000256" key="1">
    <source>
        <dbReference type="ARBA" id="ARBA00002598"/>
    </source>
</evidence>
<name>A0A139A392_GONPJ</name>
<evidence type="ECO:0000313" key="12">
    <source>
        <dbReference type="Proteomes" id="UP000070544"/>
    </source>
</evidence>
<gene>
    <name evidence="11" type="ORF">M427DRAFT_440442</name>
</gene>
<dbReference type="AlphaFoldDB" id="A0A139A392"/>
<feature type="region of interest" description="Disordered" evidence="9">
    <location>
        <begin position="20"/>
        <end position="53"/>
    </location>
</feature>
<comment type="subcellular location">
    <subcellularLocation>
        <location evidence="2">Cell membrane</location>
        <topology evidence="2">Multi-pass membrane protein</topology>
    </subcellularLocation>
</comment>
<keyword evidence="6 10" id="KW-0472">Membrane</keyword>
<dbReference type="STRING" id="1344416.A0A139A392"/>
<protein>
    <recommendedName>
        <fullName evidence="13">CRCB-domain-containing protein</fullName>
    </recommendedName>
</protein>
<comment type="catalytic activity">
    <reaction evidence="8">
        <text>fluoride(in) = fluoride(out)</text>
        <dbReference type="Rhea" id="RHEA:76159"/>
        <dbReference type="ChEBI" id="CHEBI:17051"/>
    </reaction>
    <physiologicalReaction direction="left-to-right" evidence="8">
        <dbReference type="Rhea" id="RHEA:76160"/>
    </physiologicalReaction>
</comment>
<evidence type="ECO:0008006" key="13">
    <source>
        <dbReference type="Google" id="ProtNLM"/>
    </source>
</evidence>
<evidence type="ECO:0000256" key="10">
    <source>
        <dbReference type="SAM" id="Phobius"/>
    </source>
</evidence>
<evidence type="ECO:0000256" key="4">
    <source>
        <dbReference type="ARBA" id="ARBA00022692"/>
    </source>
</evidence>
<reference evidence="11 12" key="1">
    <citation type="journal article" date="2015" name="Genome Biol. Evol.">
        <title>Phylogenomic analyses indicate that early fungi evolved digesting cell walls of algal ancestors of land plants.</title>
        <authorList>
            <person name="Chang Y."/>
            <person name="Wang S."/>
            <person name="Sekimoto S."/>
            <person name="Aerts A.L."/>
            <person name="Choi C."/>
            <person name="Clum A."/>
            <person name="LaButti K.M."/>
            <person name="Lindquist E.A."/>
            <person name="Yee Ngan C."/>
            <person name="Ohm R.A."/>
            <person name="Salamov A.A."/>
            <person name="Grigoriev I.V."/>
            <person name="Spatafora J.W."/>
            <person name="Berbee M.L."/>
        </authorList>
    </citation>
    <scope>NUCLEOTIDE SEQUENCE [LARGE SCALE GENOMIC DNA]</scope>
    <source>
        <strain evidence="11 12">JEL478</strain>
    </source>
</reference>
<feature type="transmembrane region" description="Helical" evidence="10">
    <location>
        <begin position="162"/>
        <end position="182"/>
    </location>
</feature>
<feature type="transmembrane region" description="Helical" evidence="10">
    <location>
        <begin position="123"/>
        <end position="142"/>
    </location>
</feature>
<keyword evidence="3" id="KW-1003">Cell membrane</keyword>
<feature type="transmembrane region" description="Helical" evidence="10">
    <location>
        <begin position="229"/>
        <end position="249"/>
    </location>
</feature>
<evidence type="ECO:0000256" key="7">
    <source>
        <dbReference type="ARBA" id="ARBA00035120"/>
    </source>
</evidence>
<feature type="transmembrane region" description="Helical" evidence="10">
    <location>
        <begin position="317"/>
        <end position="341"/>
    </location>
</feature>
<dbReference type="GO" id="GO:1903425">
    <property type="term" value="F:fluoride transmembrane transporter activity"/>
    <property type="evidence" value="ECO:0007669"/>
    <property type="project" value="TreeGrafter"/>
</dbReference>
<dbReference type="InterPro" id="IPR003691">
    <property type="entry name" value="FluC"/>
</dbReference>
<feature type="transmembrane region" description="Helical" evidence="10">
    <location>
        <begin position="61"/>
        <end position="83"/>
    </location>
</feature>
<keyword evidence="5 10" id="KW-1133">Transmembrane helix</keyword>
<feature type="transmembrane region" description="Helical" evidence="10">
    <location>
        <begin position="284"/>
        <end position="305"/>
    </location>
</feature>
<comment type="similarity">
    <text evidence="7">Belongs to the fluoride channel Fluc/FEX (TC 1.A.43) family.</text>
</comment>
<feature type="transmembrane region" description="Helical" evidence="10">
    <location>
        <begin position="255"/>
        <end position="272"/>
    </location>
</feature>
<evidence type="ECO:0000256" key="9">
    <source>
        <dbReference type="SAM" id="MobiDB-lite"/>
    </source>
</evidence>
<dbReference type="GO" id="GO:0005886">
    <property type="term" value="C:plasma membrane"/>
    <property type="evidence" value="ECO:0007669"/>
    <property type="project" value="UniProtKB-SubCell"/>
</dbReference>
<evidence type="ECO:0000256" key="8">
    <source>
        <dbReference type="ARBA" id="ARBA00035585"/>
    </source>
</evidence>
<dbReference type="PANTHER" id="PTHR28259">
    <property type="entry name" value="FLUORIDE EXPORT PROTEIN 1-RELATED"/>
    <property type="match status" value="1"/>
</dbReference>
<proteinExistence type="inferred from homology"/>
<keyword evidence="4 10" id="KW-0812">Transmembrane</keyword>
<evidence type="ECO:0000256" key="2">
    <source>
        <dbReference type="ARBA" id="ARBA00004651"/>
    </source>
</evidence>
<comment type="function">
    <text evidence="1">Fluoride channel required for the rapid expulsion of cytoplasmic fluoride.</text>
</comment>
<accession>A0A139A392</accession>
<dbReference type="PANTHER" id="PTHR28259:SF1">
    <property type="entry name" value="FLUORIDE EXPORT PROTEIN 1-RELATED"/>
    <property type="match status" value="1"/>
</dbReference>
<evidence type="ECO:0000313" key="11">
    <source>
        <dbReference type="EMBL" id="KXS11262.1"/>
    </source>
</evidence>
<feature type="transmembrane region" description="Helical" evidence="10">
    <location>
        <begin position="362"/>
        <end position="386"/>
    </location>
</feature>
<dbReference type="OrthoDB" id="409792at2759"/>
<evidence type="ECO:0000256" key="5">
    <source>
        <dbReference type="ARBA" id="ARBA00022989"/>
    </source>
</evidence>
<feature type="transmembrane region" description="Helical" evidence="10">
    <location>
        <begin position="95"/>
        <end position="111"/>
    </location>
</feature>
<dbReference type="EMBL" id="KQ965804">
    <property type="protein sequence ID" value="KXS11262.1"/>
    <property type="molecule type" value="Genomic_DNA"/>
</dbReference>
<evidence type="ECO:0000256" key="6">
    <source>
        <dbReference type="ARBA" id="ARBA00023136"/>
    </source>
</evidence>
<organism evidence="11 12">
    <name type="scientific">Gonapodya prolifera (strain JEL478)</name>
    <name type="common">Monoblepharis prolifera</name>
    <dbReference type="NCBI Taxonomy" id="1344416"/>
    <lineage>
        <taxon>Eukaryota</taxon>
        <taxon>Fungi</taxon>
        <taxon>Fungi incertae sedis</taxon>
        <taxon>Chytridiomycota</taxon>
        <taxon>Chytridiomycota incertae sedis</taxon>
        <taxon>Monoblepharidomycetes</taxon>
        <taxon>Monoblepharidales</taxon>
        <taxon>Gonapodyaceae</taxon>
        <taxon>Gonapodya</taxon>
    </lineage>
</organism>
<dbReference type="Proteomes" id="UP000070544">
    <property type="component" value="Unassembled WGS sequence"/>
</dbReference>
<evidence type="ECO:0000256" key="3">
    <source>
        <dbReference type="ARBA" id="ARBA00022475"/>
    </source>
</evidence>
<keyword evidence="12" id="KW-1185">Reference proteome</keyword>